<protein>
    <submittedName>
        <fullName evidence="3">PQQ-binding-like beta-propeller repeat protein</fullName>
    </submittedName>
</protein>
<feature type="transmembrane region" description="Helical" evidence="1">
    <location>
        <begin position="26"/>
        <end position="46"/>
    </location>
</feature>
<name>A0ABU0ZHJ6_9ACTN</name>
<comment type="caution">
    <text evidence="3">The sequence shown here is derived from an EMBL/GenBank/DDBJ whole genome shotgun (WGS) entry which is preliminary data.</text>
</comment>
<accession>A0ABU0ZHJ6</accession>
<dbReference type="Pfam" id="PF13360">
    <property type="entry name" value="PQQ_2"/>
    <property type="match status" value="1"/>
</dbReference>
<keyword evidence="4" id="KW-1185">Reference proteome</keyword>
<keyword evidence="1" id="KW-1133">Transmembrane helix</keyword>
<evidence type="ECO:0000256" key="1">
    <source>
        <dbReference type="SAM" id="Phobius"/>
    </source>
</evidence>
<gene>
    <name evidence="3" type="ORF">RB614_18600</name>
</gene>
<dbReference type="SUPFAM" id="SSF50998">
    <property type="entry name" value="Quinoprotein alcohol dehydrogenase-like"/>
    <property type="match status" value="1"/>
</dbReference>
<dbReference type="Proteomes" id="UP001230908">
    <property type="component" value="Unassembled WGS sequence"/>
</dbReference>
<feature type="domain" description="Pyrrolo-quinoline quinone repeat" evidence="2">
    <location>
        <begin position="172"/>
        <end position="307"/>
    </location>
</feature>
<evidence type="ECO:0000313" key="4">
    <source>
        <dbReference type="Proteomes" id="UP001230908"/>
    </source>
</evidence>
<dbReference type="EMBL" id="JAVHUY010000016">
    <property type="protein sequence ID" value="MDQ7906528.1"/>
    <property type="molecule type" value="Genomic_DNA"/>
</dbReference>
<organism evidence="3 4">
    <name type="scientific">Phytohabitans maris</name>
    <dbReference type="NCBI Taxonomy" id="3071409"/>
    <lineage>
        <taxon>Bacteria</taxon>
        <taxon>Bacillati</taxon>
        <taxon>Actinomycetota</taxon>
        <taxon>Actinomycetes</taxon>
        <taxon>Micromonosporales</taxon>
        <taxon>Micromonosporaceae</taxon>
    </lineage>
</organism>
<dbReference type="InterPro" id="IPR015943">
    <property type="entry name" value="WD40/YVTN_repeat-like_dom_sf"/>
</dbReference>
<evidence type="ECO:0000259" key="2">
    <source>
        <dbReference type="Pfam" id="PF13360"/>
    </source>
</evidence>
<evidence type="ECO:0000313" key="3">
    <source>
        <dbReference type="EMBL" id="MDQ7906528.1"/>
    </source>
</evidence>
<reference evidence="3 4" key="1">
    <citation type="submission" date="2023-08" db="EMBL/GenBank/DDBJ databases">
        <title>Phytohabitans sansha sp. nov., isolated from marine sediment.</title>
        <authorList>
            <person name="Zhao Y."/>
            <person name="Yi K."/>
        </authorList>
    </citation>
    <scope>NUCLEOTIDE SEQUENCE [LARGE SCALE GENOMIC DNA]</scope>
    <source>
        <strain evidence="3 4">ZYX-F-186</strain>
    </source>
</reference>
<keyword evidence="1" id="KW-0812">Transmembrane</keyword>
<dbReference type="Gene3D" id="2.130.10.10">
    <property type="entry name" value="YVTN repeat-like/Quinoprotein amine dehydrogenase"/>
    <property type="match status" value="1"/>
</dbReference>
<dbReference type="InterPro" id="IPR011047">
    <property type="entry name" value="Quinoprotein_ADH-like_sf"/>
</dbReference>
<proteinExistence type="predicted"/>
<dbReference type="RefSeq" id="WP_308713797.1">
    <property type="nucleotide sequence ID" value="NZ_JAVHUY010000016.1"/>
</dbReference>
<sequence length="419" mass="45182">MVIDLGVPRDEIELAPRPLLPRQRRVVALALAFVALMGVAGGAAPVRPELVSVTIRATAADEIVVGDDALYLMRPGRGVVRAGLRTITSYALPEATGPVWEAALYTDGPVRGASLVDGMLLALAEGPEIQTIAIRPGTGREVWRRSGWYNRTAPGHGLLQDFSLSDLQRLFNVDLATGDVRWSKAYPSEHSVVIDEDRFVRWTPAGVVELYDADSGAPLATARLPVDPQQPPVLMGDLLLVHEQADGRPVLAAYGTDRLDRRWQADVDPRSEYVSGECGDALCVGVGDFGGLRLVDLATGRTRWSAPGLGYAYPVGRYLLGYGPGQLNNSQMVLLDPADGHLVADFGQWDLSFPSKDWRMLGVRENGPRALVARLDAAAADVDVLGLLADVSLCRPTPLAVVCRRAGGSVGVWYPRRRL</sequence>
<keyword evidence="1" id="KW-0472">Membrane</keyword>
<dbReference type="InterPro" id="IPR002372">
    <property type="entry name" value="PQQ_rpt_dom"/>
</dbReference>